<dbReference type="EMBL" id="CM000881">
    <property type="protein sequence ID" value="PNT71721.1"/>
    <property type="molecule type" value="Genomic_DNA"/>
</dbReference>
<evidence type="ECO:0000313" key="2">
    <source>
        <dbReference type="EnsemblPlants" id="PNT71721"/>
    </source>
</evidence>
<gene>
    <name evidence="1" type="ORF">BRADI_2g34407v3</name>
</gene>
<reference evidence="2" key="3">
    <citation type="submission" date="2018-08" db="UniProtKB">
        <authorList>
            <consortium name="EnsemblPlants"/>
        </authorList>
    </citation>
    <scope>IDENTIFICATION</scope>
    <source>
        <strain evidence="2">cv. Bd21</strain>
    </source>
</reference>
<sequence>MRGGRARVPTSLIYSPLQIAMFDALGELLIGVRRVYGREHCLEVNRALPSLDSALPVPISSITVRFGDVFHQDGRARLL</sequence>
<dbReference type="InParanoid" id="A0A2K2DBS1"/>
<reference evidence="1" key="2">
    <citation type="submission" date="2017-06" db="EMBL/GenBank/DDBJ databases">
        <title>WGS assembly of Brachypodium distachyon.</title>
        <authorList>
            <consortium name="The International Brachypodium Initiative"/>
            <person name="Lucas S."/>
            <person name="Harmon-Smith M."/>
            <person name="Lail K."/>
            <person name="Tice H."/>
            <person name="Grimwood J."/>
            <person name="Bruce D."/>
            <person name="Barry K."/>
            <person name="Shu S."/>
            <person name="Lindquist E."/>
            <person name="Wang M."/>
            <person name="Pitluck S."/>
            <person name="Vogel J.P."/>
            <person name="Garvin D.F."/>
            <person name="Mockler T.C."/>
            <person name="Schmutz J."/>
            <person name="Rokhsar D."/>
            <person name="Bevan M.W."/>
        </authorList>
    </citation>
    <scope>NUCLEOTIDE SEQUENCE</scope>
    <source>
        <strain evidence="1">Bd21</strain>
    </source>
</reference>
<evidence type="ECO:0000313" key="3">
    <source>
        <dbReference type="Proteomes" id="UP000008810"/>
    </source>
</evidence>
<dbReference type="AlphaFoldDB" id="A0A2K2DBS1"/>
<protein>
    <submittedName>
        <fullName evidence="1 2">Uncharacterized protein</fullName>
    </submittedName>
</protein>
<evidence type="ECO:0000313" key="1">
    <source>
        <dbReference type="EMBL" id="PNT71721.1"/>
    </source>
</evidence>
<keyword evidence="3" id="KW-1185">Reference proteome</keyword>
<name>A0A2K2DBS1_BRADI</name>
<dbReference type="EnsemblPlants" id="PNT71721">
    <property type="protein sequence ID" value="PNT71721"/>
    <property type="gene ID" value="BRADI_2g34407v3"/>
</dbReference>
<proteinExistence type="predicted"/>
<dbReference type="Gramene" id="PNT71721">
    <property type="protein sequence ID" value="PNT71721"/>
    <property type="gene ID" value="BRADI_2g34407v3"/>
</dbReference>
<dbReference type="Proteomes" id="UP000008810">
    <property type="component" value="Chromosome 2"/>
</dbReference>
<accession>A0A2K2DBS1</accession>
<organism evidence="1">
    <name type="scientific">Brachypodium distachyon</name>
    <name type="common">Purple false brome</name>
    <name type="synonym">Trachynia distachya</name>
    <dbReference type="NCBI Taxonomy" id="15368"/>
    <lineage>
        <taxon>Eukaryota</taxon>
        <taxon>Viridiplantae</taxon>
        <taxon>Streptophyta</taxon>
        <taxon>Embryophyta</taxon>
        <taxon>Tracheophyta</taxon>
        <taxon>Spermatophyta</taxon>
        <taxon>Magnoliopsida</taxon>
        <taxon>Liliopsida</taxon>
        <taxon>Poales</taxon>
        <taxon>Poaceae</taxon>
        <taxon>BOP clade</taxon>
        <taxon>Pooideae</taxon>
        <taxon>Stipodae</taxon>
        <taxon>Brachypodieae</taxon>
        <taxon>Brachypodium</taxon>
    </lineage>
</organism>
<reference evidence="1 2" key="1">
    <citation type="journal article" date="2010" name="Nature">
        <title>Genome sequencing and analysis of the model grass Brachypodium distachyon.</title>
        <authorList>
            <consortium name="International Brachypodium Initiative"/>
        </authorList>
    </citation>
    <scope>NUCLEOTIDE SEQUENCE [LARGE SCALE GENOMIC DNA]</scope>
    <source>
        <strain evidence="1 2">Bd21</strain>
    </source>
</reference>